<evidence type="ECO:0008006" key="8">
    <source>
        <dbReference type="Google" id="ProtNLM"/>
    </source>
</evidence>
<name>A0A381U3L2_9ZZZZ</name>
<dbReference type="SUPFAM" id="SSF52540">
    <property type="entry name" value="P-loop containing nucleoside triphosphate hydrolases"/>
    <property type="match status" value="1"/>
</dbReference>
<dbReference type="EMBL" id="UINC01005675">
    <property type="protein sequence ID" value="SVA22832.1"/>
    <property type="molecule type" value="Genomic_DNA"/>
</dbReference>
<keyword evidence="4" id="KW-0067">ATP-binding</keyword>
<dbReference type="GO" id="GO:0003724">
    <property type="term" value="F:RNA helicase activity"/>
    <property type="evidence" value="ECO:0007669"/>
    <property type="project" value="InterPro"/>
</dbReference>
<evidence type="ECO:0000259" key="6">
    <source>
        <dbReference type="PROSITE" id="PS51195"/>
    </source>
</evidence>
<dbReference type="Gene3D" id="3.40.50.300">
    <property type="entry name" value="P-loop containing nucleotide triphosphate hydrolases"/>
    <property type="match status" value="1"/>
</dbReference>
<evidence type="ECO:0000256" key="1">
    <source>
        <dbReference type="ARBA" id="ARBA00022741"/>
    </source>
</evidence>
<evidence type="ECO:0000256" key="4">
    <source>
        <dbReference type="ARBA" id="ARBA00022840"/>
    </source>
</evidence>
<protein>
    <recommendedName>
        <fullName evidence="8">Helicase ATP-binding domain-containing protein</fullName>
    </recommendedName>
</protein>
<dbReference type="GO" id="GO:0005829">
    <property type="term" value="C:cytosol"/>
    <property type="evidence" value="ECO:0007669"/>
    <property type="project" value="TreeGrafter"/>
</dbReference>
<gene>
    <name evidence="7" type="ORF">METZ01_LOCUS75686</name>
</gene>
<dbReference type="PROSITE" id="PS51192">
    <property type="entry name" value="HELICASE_ATP_BIND_1"/>
    <property type="match status" value="1"/>
</dbReference>
<dbReference type="Pfam" id="PF00270">
    <property type="entry name" value="DEAD"/>
    <property type="match status" value="1"/>
</dbReference>
<evidence type="ECO:0000313" key="7">
    <source>
        <dbReference type="EMBL" id="SVA22832.1"/>
    </source>
</evidence>
<keyword evidence="2" id="KW-0378">Hydrolase</keyword>
<accession>A0A381U3L2</accession>
<organism evidence="7">
    <name type="scientific">marine metagenome</name>
    <dbReference type="NCBI Taxonomy" id="408172"/>
    <lineage>
        <taxon>unclassified sequences</taxon>
        <taxon>metagenomes</taxon>
        <taxon>ecological metagenomes</taxon>
    </lineage>
</organism>
<evidence type="ECO:0000256" key="3">
    <source>
        <dbReference type="ARBA" id="ARBA00022806"/>
    </source>
</evidence>
<dbReference type="PANTHER" id="PTHR47959:SF10">
    <property type="entry name" value="ATP-DEPENDENT RNA HELICASE RHLB"/>
    <property type="match status" value="1"/>
</dbReference>
<dbReference type="InterPro" id="IPR014001">
    <property type="entry name" value="Helicase_ATP-bd"/>
</dbReference>
<dbReference type="InterPro" id="IPR011545">
    <property type="entry name" value="DEAD/DEAH_box_helicase_dom"/>
</dbReference>
<dbReference type="PROSITE" id="PS51195">
    <property type="entry name" value="Q_MOTIF"/>
    <property type="match status" value="1"/>
</dbReference>
<dbReference type="InterPro" id="IPR014014">
    <property type="entry name" value="RNA_helicase_DEAD_Q_motif"/>
</dbReference>
<dbReference type="AlphaFoldDB" id="A0A381U3L2"/>
<dbReference type="GO" id="GO:0016787">
    <property type="term" value="F:hydrolase activity"/>
    <property type="evidence" value="ECO:0007669"/>
    <property type="project" value="UniProtKB-KW"/>
</dbReference>
<dbReference type="CDD" id="cd00268">
    <property type="entry name" value="DEADc"/>
    <property type="match status" value="1"/>
</dbReference>
<sequence>MKDATYLTNKKFSEFDLHPTLLHGLEDAGFEHCTPIQAETLPLLLTGQDVAGQAQTGTGKTAAFLLATFSRLLTNPPLDTHQSTSVRAVILAPTRELAIQIYRDAEVLGQHSDLKLGLVYGG</sequence>
<feature type="non-terminal residue" evidence="7">
    <location>
        <position position="122"/>
    </location>
</feature>
<dbReference type="InterPro" id="IPR044742">
    <property type="entry name" value="DEAD/DEAH_RhlB"/>
</dbReference>
<evidence type="ECO:0000259" key="5">
    <source>
        <dbReference type="PROSITE" id="PS51192"/>
    </source>
</evidence>
<feature type="domain" description="DEAD-box RNA helicase Q" evidence="6">
    <location>
        <begin position="10"/>
        <end position="38"/>
    </location>
</feature>
<dbReference type="GO" id="GO:0005524">
    <property type="term" value="F:ATP binding"/>
    <property type="evidence" value="ECO:0007669"/>
    <property type="project" value="UniProtKB-KW"/>
</dbReference>
<feature type="domain" description="Helicase ATP-binding" evidence="5">
    <location>
        <begin position="41"/>
        <end position="122"/>
    </location>
</feature>
<dbReference type="InterPro" id="IPR027417">
    <property type="entry name" value="P-loop_NTPase"/>
</dbReference>
<dbReference type="PANTHER" id="PTHR47959">
    <property type="entry name" value="ATP-DEPENDENT RNA HELICASE RHLE-RELATED"/>
    <property type="match status" value="1"/>
</dbReference>
<dbReference type="InterPro" id="IPR050079">
    <property type="entry name" value="DEAD_box_RNA_helicase"/>
</dbReference>
<proteinExistence type="predicted"/>
<dbReference type="GO" id="GO:0003676">
    <property type="term" value="F:nucleic acid binding"/>
    <property type="evidence" value="ECO:0007669"/>
    <property type="project" value="InterPro"/>
</dbReference>
<keyword evidence="1" id="KW-0547">Nucleotide-binding</keyword>
<keyword evidence="3" id="KW-0347">Helicase</keyword>
<reference evidence="7" key="1">
    <citation type="submission" date="2018-05" db="EMBL/GenBank/DDBJ databases">
        <authorList>
            <person name="Lanie J.A."/>
            <person name="Ng W.-L."/>
            <person name="Kazmierczak K.M."/>
            <person name="Andrzejewski T.M."/>
            <person name="Davidsen T.M."/>
            <person name="Wayne K.J."/>
            <person name="Tettelin H."/>
            <person name="Glass J.I."/>
            <person name="Rusch D."/>
            <person name="Podicherti R."/>
            <person name="Tsui H.-C.T."/>
            <person name="Winkler M.E."/>
        </authorList>
    </citation>
    <scope>NUCLEOTIDE SEQUENCE</scope>
</reference>
<evidence type="ECO:0000256" key="2">
    <source>
        <dbReference type="ARBA" id="ARBA00022801"/>
    </source>
</evidence>